<name>A0A1H9K575_9PSEU</name>
<protein>
    <submittedName>
        <fullName evidence="1">Uncharacterized protein</fullName>
    </submittedName>
</protein>
<dbReference type="AlphaFoldDB" id="A0A1H9K575"/>
<reference evidence="2" key="1">
    <citation type="submission" date="2016-10" db="EMBL/GenBank/DDBJ databases">
        <authorList>
            <person name="Varghese N."/>
            <person name="Submissions S."/>
        </authorList>
    </citation>
    <scope>NUCLEOTIDE SEQUENCE [LARGE SCALE GENOMIC DNA]</scope>
    <source>
        <strain evidence="2">DSM 44437</strain>
    </source>
</reference>
<organism evidence="1 2">
    <name type="scientific">Lentzea albida</name>
    <dbReference type="NCBI Taxonomy" id="65499"/>
    <lineage>
        <taxon>Bacteria</taxon>
        <taxon>Bacillati</taxon>
        <taxon>Actinomycetota</taxon>
        <taxon>Actinomycetes</taxon>
        <taxon>Pseudonocardiales</taxon>
        <taxon>Pseudonocardiaceae</taxon>
        <taxon>Lentzea</taxon>
    </lineage>
</organism>
<accession>A0A1H9K575</accession>
<dbReference type="Proteomes" id="UP000199503">
    <property type="component" value="Unassembled WGS sequence"/>
</dbReference>
<dbReference type="EMBL" id="FOFV01000005">
    <property type="protein sequence ID" value="SEQ94063.1"/>
    <property type="molecule type" value="Genomic_DNA"/>
</dbReference>
<evidence type="ECO:0000313" key="2">
    <source>
        <dbReference type="Proteomes" id="UP000199503"/>
    </source>
</evidence>
<sequence length="168" mass="18541">MIRGSSLLKLTRNTALLRLNEIMRAVRSGTPRLVLVEDRPGPGRSTVVDDWLDAGSPLPLVFRARCLAPTAGRTFAVLGVLLWASKISENQWSGERRLLTAAAHSAWIDDFAKCAYQAVDAISPSRASMRMCPSPQRLTLTMTALFRLASTRLRTLCAQDFPRLSSRS</sequence>
<dbReference type="STRING" id="65499.SAMN04488000_105174"/>
<proteinExistence type="predicted"/>
<keyword evidence="2" id="KW-1185">Reference proteome</keyword>
<gene>
    <name evidence="1" type="ORF">SAMN04488000_105174</name>
</gene>
<evidence type="ECO:0000313" key="1">
    <source>
        <dbReference type="EMBL" id="SEQ94063.1"/>
    </source>
</evidence>